<organism evidence="2 3">
    <name type="scientific">Streptomyces argyrophylli</name>
    <dbReference type="NCBI Taxonomy" id="2726118"/>
    <lineage>
        <taxon>Bacteria</taxon>
        <taxon>Bacillati</taxon>
        <taxon>Actinomycetota</taxon>
        <taxon>Actinomycetes</taxon>
        <taxon>Kitasatosporales</taxon>
        <taxon>Streptomycetaceae</taxon>
        <taxon>Streptomyces</taxon>
    </lineage>
</organism>
<evidence type="ECO:0000313" key="3">
    <source>
        <dbReference type="Proteomes" id="UP000502641"/>
    </source>
</evidence>
<name>A0A6M4PMH5_9ACTN</name>
<proteinExistence type="predicted"/>
<feature type="compositionally biased region" description="Basic and acidic residues" evidence="1">
    <location>
        <begin position="72"/>
        <end position="81"/>
    </location>
</feature>
<protein>
    <submittedName>
        <fullName evidence="2">Uncharacterized protein</fullName>
    </submittedName>
</protein>
<feature type="compositionally biased region" description="Basic residues" evidence="1">
    <location>
        <begin position="43"/>
        <end position="56"/>
    </location>
</feature>
<feature type="region of interest" description="Disordered" evidence="1">
    <location>
        <begin position="1"/>
        <end position="126"/>
    </location>
</feature>
<dbReference type="EMBL" id="CP053189">
    <property type="protein sequence ID" value="QJS11874.1"/>
    <property type="molecule type" value="Genomic_DNA"/>
</dbReference>
<keyword evidence="3" id="KW-1185">Reference proteome</keyword>
<evidence type="ECO:0000313" key="2">
    <source>
        <dbReference type="EMBL" id="QJS11874.1"/>
    </source>
</evidence>
<dbReference type="KEGG" id="sarg:HKX69_22240"/>
<reference evidence="2 3" key="1">
    <citation type="submission" date="2020-05" db="EMBL/GenBank/DDBJ databases">
        <authorList>
            <person name="Li K."/>
        </authorList>
    </citation>
    <scope>NUCLEOTIDE SEQUENCE [LARGE SCALE GENOMIC DNA]</scope>
    <source>
        <strain evidence="3">jing01</strain>
    </source>
</reference>
<accession>A0A6M4PMH5</accession>
<feature type="compositionally biased region" description="Basic and acidic residues" evidence="1">
    <location>
        <begin position="98"/>
        <end position="109"/>
    </location>
</feature>
<gene>
    <name evidence="2" type="ORF">HKX69_22240</name>
</gene>
<dbReference type="Proteomes" id="UP000502641">
    <property type="component" value="Chromosome"/>
</dbReference>
<sequence>MGDLQLGPAEPVTQLGHASDTAGTGVEERPEGRDGAAGAGRHGGPRRRGDRHRGRGRGKERGGGRRRRRSRRDGSGRDGGPRRSRAVHGEPWAGRQGGRREERRRDDGGRSPGPGPALLRSHARSFLHPPLDVAAARHPATGAQSYQYD</sequence>
<dbReference type="AlphaFoldDB" id="A0A6M4PMH5"/>
<evidence type="ECO:0000256" key="1">
    <source>
        <dbReference type="SAM" id="MobiDB-lite"/>
    </source>
</evidence>